<dbReference type="CDD" id="cd03590">
    <property type="entry name" value="CLECT_DC-SIGN_like"/>
    <property type="match status" value="1"/>
</dbReference>
<sequence>MYVTACFSTPAGLKHENQNCQPYKLATVSLGLLCLLLLSTVIALSSVTDDDDYNQLSRTQYLLTANHTTELQTSYENLTKEKEQLERERDQLQISYKSLTKERDQSQTHYNTITRERDQLQRKISEQEKKISEELGCCPDGWRRFGSSCYYLSTESKTWTESRADCIRGGADLVIINSREEQVRGRRNVHFWIGLTDSEMEGFWKWVDGTTSATTFWRRGEPNNIDGEEDCVVFNRFVNLSWDWEMIQSWNDQPCSVSTQWVCESSVITNPSTTGE</sequence>
<dbReference type="Gene3D" id="3.10.100.10">
    <property type="entry name" value="Mannose-Binding Protein A, subunit A"/>
    <property type="match status" value="1"/>
</dbReference>
<dbReference type="GO" id="GO:0030246">
    <property type="term" value="F:carbohydrate binding"/>
    <property type="evidence" value="ECO:0007669"/>
    <property type="project" value="UniProtKB-KW"/>
</dbReference>
<reference evidence="5" key="2">
    <citation type="submission" date="2025-09" db="UniProtKB">
        <authorList>
            <consortium name="Ensembl"/>
        </authorList>
    </citation>
    <scope>IDENTIFICATION</scope>
</reference>
<keyword evidence="6" id="KW-1185">Reference proteome</keyword>
<feature type="coiled-coil region" evidence="2">
    <location>
        <begin position="68"/>
        <end position="130"/>
    </location>
</feature>
<dbReference type="GeneTree" id="ENSGT01020000230338"/>
<evidence type="ECO:0000256" key="3">
    <source>
        <dbReference type="SAM" id="Phobius"/>
    </source>
</evidence>
<feature type="transmembrane region" description="Helical" evidence="3">
    <location>
        <begin position="25"/>
        <end position="47"/>
    </location>
</feature>
<dbReference type="InterPro" id="IPR033989">
    <property type="entry name" value="CD209-like_CTLD"/>
</dbReference>
<dbReference type="Gene3D" id="1.20.5.400">
    <property type="match status" value="1"/>
</dbReference>
<keyword evidence="2" id="KW-0175">Coiled coil</keyword>
<keyword evidence="3" id="KW-0812">Transmembrane</keyword>
<dbReference type="InterPro" id="IPR016187">
    <property type="entry name" value="CTDL_fold"/>
</dbReference>
<feature type="domain" description="C-type lectin" evidence="4">
    <location>
        <begin position="145"/>
        <end position="264"/>
    </location>
</feature>
<dbReference type="SUPFAM" id="SSF56436">
    <property type="entry name" value="C-type lectin-like"/>
    <property type="match status" value="1"/>
</dbReference>
<dbReference type="InterPro" id="IPR001304">
    <property type="entry name" value="C-type_lectin-like"/>
</dbReference>
<keyword evidence="1" id="KW-0430">Lectin</keyword>
<dbReference type="AlphaFoldDB" id="A0A8C8LXB6"/>
<organism evidence="5 6">
    <name type="scientific">Oncorhynchus tshawytscha</name>
    <name type="common">Chinook salmon</name>
    <name type="synonym">Salmo tshawytscha</name>
    <dbReference type="NCBI Taxonomy" id="74940"/>
    <lineage>
        <taxon>Eukaryota</taxon>
        <taxon>Metazoa</taxon>
        <taxon>Chordata</taxon>
        <taxon>Craniata</taxon>
        <taxon>Vertebrata</taxon>
        <taxon>Euteleostomi</taxon>
        <taxon>Actinopterygii</taxon>
        <taxon>Neopterygii</taxon>
        <taxon>Teleostei</taxon>
        <taxon>Protacanthopterygii</taxon>
        <taxon>Salmoniformes</taxon>
        <taxon>Salmonidae</taxon>
        <taxon>Salmoninae</taxon>
        <taxon>Oncorhynchus</taxon>
    </lineage>
</organism>
<dbReference type="InterPro" id="IPR016186">
    <property type="entry name" value="C-type_lectin-like/link_sf"/>
</dbReference>
<keyword evidence="3" id="KW-1133">Transmembrane helix</keyword>
<evidence type="ECO:0000313" key="5">
    <source>
        <dbReference type="Ensembl" id="ENSOTSP00005048430.2"/>
    </source>
</evidence>
<dbReference type="Proteomes" id="UP000694402">
    <property type="component" value="Unassembled WGS sequence"/>
</dbReference>
<keyword evidence="3" id="KW-0472">Membrane</keyword>
<name>A0A8C8LXB6_ONCTS</name>
<dbReference type="Pfam" id="PF00059">
    <property type="entry name" value="Lectin_C"/>
    <property type="match status" value="1"/>
</dbReference>
<evidence type="ECO:0000256" key="1">
    <source>
        <dbReference type="ARBA" id="ARBA00022734"/>
    </source>
</evidence>
<dbReference type="PANTHER" id="PTHR22803">
    <property type="entry name" value="MANNOSE, PHOSPHOLIPASE, LECTIN RECEPTOR RELATED"/>
    <property type="match status" value="1"/>
</dbReference>
<gene>
    <name evidence="5" type="primary">LOC112231736</name>
</gene>
<evidence type="ECO:0000313" key="6">
    <source>
        <dbReference type="Proteomes" id="UP000694402"/>
    </source>
</evidence>
<evidence type="ECO:0000259" key="4">
    <source>
        <dbReference type="PROSITE" id="PS50041"/>
    </source>
</evidence>
<accession>A0A8C8LXB6</accession>
<proteinExistence type="predicted"/>
<protein>
    <recommendedName>
        <fullName evidence="4">C-type lectin domain-containing protein</fullName>
    </recommendedName>
</protein>
<dbReference type="InterPro" id="IPR050111">
    <property type="entry name" value="C-type_lectin/snaclec_domain"/>
</dbReference>
<evidence type="ECO:0000256" key="2">
    <source>
        <dbReference type="SAM" id="Coils"/>
    </source>
</evidence>
<dbReference type="Ensembl" id="ENSOTST00005052666.2">
    <property type="protein sequence ID" value="ENSOTSP00005048430.2"/>
    <property type="gene ID" value="ENSOTSG00005023407.2"/>
</dbReference>
<reference evidence="5" key="1">
    <citation type="submission" date="2025-08" db="UniProtKB">
        <authorList>
            <consortium name="Ensembl"/>
        </authorList>
    </citation>
    <scope>IDENTIFICATION</scope>
</reference>
<dbReference type="SMART" id="SM00034">
    <property type="entry name" value="CLECT"/>
    <property type="match status" value="1"/>
</dbReference>
<dbReference type="PROSITE" id="PS50041">
    <property type="entry name" value="C_TYPE_LECTIN_2"/>
    <property type="match status" value="1"/>
</dbReference>